<sequence>MQNQTVPEIKKQVTFNAAVEKVWQAVSSSEGIAEWFMPNNFKPVEGHEFYLETPFETSSCKVLTVNPPKELSFSWGNQGWIVHFLLKEVEGKTEFTLIHAGWGHPDEKMHPTNKTHLETRHTMNNGWDSIVNERLRKVVEG</sequence>
<dbReference type="InterPro" id="IPR013538">
    <property type="entry name" value="ASHA1/2-like_C"/>
</dbReference>
<protein>
    <submittedName>
        <fullName evidence="3">SRPBCC domain-containing protein</fullName>
    </submittedName>
</protein>
<evidence type="ECO:0000256" key="1">
    <source>
        <dbReference type="ARBA" id="ARBA00006817"/>
    </source>
</evidence>
<evidence type="ECO:0000259" key="2">
    <source>
        <dbReference type="Pfam" id="PF08327"/>
    </source>
</evidence>
<name>A0ABY8J5Z1_9BACI</name>
<dbReference type="Proteomes" id="UP001221597">
    <property type="component" value="Chromosome"/>
</dbReference>
<dbReference type="CDD" id="cd07814">
    <property type="entry name" value="SRPBCC_CalC_Aha1-like"/>
    <property type="match status" value="1"/>
</dbReference>
<dbReference type="SUPFAM" id="SSF55961">
    <property type="entry name" value="Bet v1-like"/>
    <property type="match status" value="1"/>
</dbReference>
<dbReference type="InterPro" id="IPR023393">
    <property type="entry name" value="START-like_dom_sf"/>
</dbReference>
<evidence type="ECO:0000313" key="4">
    <source>
        <dbReference type="Proteomes" id="UP001221597"/>
    </source>
</evidence>
<dbReference type="Pfam" id="PF08327">
    <property type="entry name" value="AHSA1"/>
    <property type="match status" value="1"/>
</dbReference>
<feature type="domain" description="Activator of Hsp90 ATPase homologue 1/2-like C-terminal" evidence="2">
    <location>
        <begin position="16"/>
        <end position="140"/>
    </location>
</feature>
<gene>
    <name evidence="3" type="ORF">P9989_08445</name>
</gene>
<dbReference type="RefSeq" id="WP_283078330.1">
    <property type="nucleotide sequence ID" value="NZ_CP121671.1"/>
</dbReference>
<reference evidence="3 4" key="1">
    <citation type="submission" date="2023-04" db="EMBL/GenBank/DDBJ databases">
        <title>Genome sequence of Halobacillus naozhouensis KACC 21980.</title>
        <authorList>
            <person name="Kim S."/>
            <person name="Heo J."/>
            <person name="Kwon S.-W."/>
        </authorList>
    </citation>
    <scope>NUCLEOTIDE SEQUENCE [LARGE SCALE GENOMIC DNA]</scope>
    <source>
        <strain evidence="3 4">KCTC 13234</strain>
    </source>
</reference>
<evidence type="ECO:0000313" key="3">
    <source>
        <dbReference type="EMBL" id="WFT76376.1"/>
    </source>
</evidence>
<keyword evidence="4" id="KW-1185">Reference proteome</keyword>
<dbReference type="Gene3D" id="3.30.530.20">
    <property type="match status" value="1"/>
</dbReference>
<organism evidence="3 4">
    <name type="scientific">Halobacillus naozhouensis</name>
    <dbReference type="NCBI Taxonomy" id="554880"/>
    <lineage>
        <taxon>Bacteria</taxon>
        <taxon>Bacillati</taxon>
        <taxon>Bacillota</taxon>
        <taxon>Bacilli</taxon>
        <taxon>Bacillales</taxon>
        <taxon>Bacillaceae</taxon>
        <taxon>Halobacillus</taxon>
    </lineage>
</organism>
<proteinExistence type="inferred from homology"/>
<dbReference type="EMBL" id="CP121671">
    <property type="protein sequence ID" value="WFT76376.1"/>
    <property type="molecule type" value="Genomic_DNA"/>
</dbReference>
<accession>A0ABY8J5Z1</accession>
<comment type="similarity">
    <text evidence="1">Belongs to the AHA1 family.</text>
</comment>